<dbReference type="PANTHER" id="PTHR30050">
    <property type="entry name" value="CHROMOSOMAL REPLICATION INITIATOR PROTEIN DNAA"/>
    <property type="match status" value="1"/>
</dbReference>
<dbReference type="Pfam" id="PF22688">
    <property type="entry name" value="Hda_lid"/>
    <property type="match status" value="1"/>
</dbReference>
<dbReference type="EMBL" id="UINC01130284">
    <property type="protein sequence ID" value="SVD11257.1"/>
    <property type="molecule type" value="Genomic_DNA"/>
</dbReference>
<dbReference type="InterPro" id="IPR027417">
    <property type="entry name" value="P-loop_NTPase"/>
</dbReference>
<reference evidence="2" key="1">
    <citation type="submission" date="2018-05" db="EMBL/GenBank/DDBJ databases">
        <authorList>
            <person name="Lanie J.A."/>
            <person name="Ng W.-L."/>
            <person name="Kazmierczak K.M."/>
            <person name="Andrzejewski T.M."/>
            <person name="Davidsen T.M."/>
            <person name="Wayne K.J."/>
            <person name="Tettelin H."/>
            <person name="Glass J.I."/>
            <person name="Rusch D."/>
            <person name="Podicherti R."/>
            <person name="Tsui H.-C.T."/>
            <person name="Winkler M.E."/>
        </authorList>
    </citation>
    <scope>NUCLEOTIDE SEQUENCE</scope>
</reference>
<feature type="domain" description="Hda lid" evidence="1">
    <location>
        <begin position="168"/>
        <end position="232"/>
    </location>
</feature>
<dbReference type="GO" id="GO:0006270">
    <property type="term" value="P:DNA replication initiation"/>
    <property type="evidence" value="ECO:0007669"/>
    <property type="project" value="TreeGrafter"/>
</dbReference>
<organism evidence="2">
    <name type="scientific">marine metagenome</name>
    <dbReference type="NCBI Taxonomy" id="408172"/>
    <lineage>
        <taxon>unclassified sequences</taxon>
        <taxon>metagenomes</taxon>
        <taxon>ecological metagenomes</taxon>
    </lineage>
</organism>
<protein>
    <recommendedName>
        <fullName evidence="1">Hda lid domain-containing protein</fullName>
    </recommendedName>
</protein>
<dbReference type="Gene3D" id="1.10.8.60">
    <property type="match status" value="1"/>
</dbReference>
<dbReference type="AlphaFoldDB" id="A0A382SPX6"/>
<proteinExistence type="predicted"/>
<name>A0A382SPX6_9ZZZZ</name>
<evidence type="ECO:0000259" key="1">
    <source>
        <dbReference type="Pfam" id="PF22688"/>
    </source>
</evidence>
<sequence length="241" mass="27665">MSSPKQLHLDIKLDDSIHLSKFIFCDSTKFLITSLEDFINDNPLSHFIYLWGNEGVGKNYLLRAVNQGHLEREKNTAFLTFSNSKKISPDMFKGLEKLHAVFLENVHLLPQSYEWEEAFFNLVEGCMKENCKLFLTADRVAKLLKINLPDLKSRLLAFTALEVPEIKEEEKASALKEAALRRGIDLGNKEVRYILTHTSRSLSDLLRLLSDLDSFSLEKQRKLTIVLIKELLATRDNNPNT</sequence>
<evidence type="ECO:0000313" key="2">
    <source>
        <dbReference type="EMBL" id="SVD11257.1"/>
    </source>
</evidence>
<dbReference type="SUPFAM" id="SSF52540">
    <property type="entry name" value="P-loop containing nucleoside triphosphate hydrolases"/>
    <property type="match status" value="1"/>
</dbReference>
<dbReference type="Gene3D" id="3.40.50.300">
    <property type="entry name" value="P-loop containing nucleotide triphosphate hydrolases"/>
    <property type="match status" value="1"/>
</dbReference>
<dbReference type="PANTHER" id="PTHR30050:SF5">
    <property type="entry name" value="DNAA REGULATORY INACTIVATOR HDA"/>
    <property type="match status" value="1"/>
</dbReference>
<gene>
    <name evidence="2" type="ORF">METZ01_LOCUS364111</name>
</gene>
<accession>A0A382SPX6</accession>
<dbReference type="InterPro" id="IPR055199">
    <property type="entry name" value="Hda_lid"/>
</dbReference>
<dbReference type="GO" id="GO:0032297">
    <property type="term" value="P:negative regulation of DNA-templated DNA replication initiation"/>
    <property type="evidence" value="ECO:0007669"/>
    <property type="project" value="TreeGrafter"/>
</dbReference>